<evidence type="ECO:0000259" key="1">
    <source>
        <dbReference type="Pfam" id="PF13185"/>
    </source>
</evidence>
<organism evidence="2 3">
    <name type="scientific">Paraburkholderia madseniana</name>
    <dbReference type="NCBI Taxonomy" id="2599607"/>
    <lineage>
        <taxon>Bacteria</taxon>
        <taxon>Pseudomonadati</taxon>
        <taxon>Pseudomonadota</taxon>
        <taxon>Betaproteobacteria</taxon>
        <taxon>Burkholderiales</taxon>
        <taxon>Burkholderiaceae</taxon>
        <taxon>Paraburkholderia</taxon>
    </lineage>
</organism>
<comment type="caution">
    <text evidence="2">The sequence shown here is derived from an EMBL/GenBank/DDBJ whole genome shotgun (WGS) entry which is preliminary data.</text>
</comment>
<dbReference type="RefSeq" id="WP_154566706.1">
    <property type="nucleotide sequence ID" value="NZ_VOSW01000117.1"/>
</dbReference>
<dbReference type="EMBL" id="VOSW01000117">
    <property type="protein sequence ID" value="KAE8754633.1"/>
    <property type="molecule type" value="Genomic_DNA"/>
</dbReference>
<gene>
    <name evidence="2" type="ORF">FSO04_38610</name>
</gene>
<protein>
    <submittedName>
        <fullName evidence="2">GAF domain-containing protein</fullName>
    </submittedName>
</protein>
<accession>A0A6N6W2G6</accession>
<dbReference type="AlphaFoldDB" id="A0A6N6W2G6"/>
<evidence type="ECO:0000313" key="3">
    <source>
        <dbReference type="Proteomes" id="UP000463700"/>
    </source>
</evidence>
<reference evidence="2 3" key="1">
    <citation type="journal article" date="2020" name="Int. J. Syst. Evol. Microbiol.">
        <title>Paraburkholderia madseniana sp. nov., a phenolic acid-degrading bacterium isolated from acidic forest soil.</title>
        <authorList>
            <person name="Wilhelm R.C."/>
            <person name="Murphy S.J.L."/>
            <person name="Feriancek N.M."/>
            <person name="Karasz D.C."/>
            <person name="DeRito C.M."/>
            <person name="Newman J.D."/>
            <person name="Buckley D.H."/>
        </authorList>
    </citation>
    <scope>NUCLEOTIDE SEQUENCE [LARGE SCALE GENOMIC DNA]</scope>
    <source>
        <strain evidence="2 3">RP11</strain>
    </source>
</reference>
<sequence>MHTAIQHRVIGAFSQQLQNELFEPGLIWPALDEAMKQALGHIIFSVLAYDQDGQRMVRLYSNHPDRIPVGGIKSVTDSEWTRRVLMEGTLFVNSNEGDIRRVFPDHERILSFRCASALNIPVKLRGVVVGSINLLDRQEFYDYIDPDVAWTFAQLIAPVLAEAVRSLPPGTAEAGSVERV</sequence>
<proteinExistence type="predicted"/>
<dbReference type="Proteomes" id="UP000463700">
    <property type="component" value="Unassembled WGS sequence"/>
</dbReference>
<name>A0A6N6W2G6_9BURK</name>
<feature type="domain" description="GAF" evidence="1">
    <location>
        <begin position="30"/>
        <end position="160"/>
    </location>
</feature>
<dbReference type="Pfam" id="PF13185">
    <property type="entry name" value="GAF_2"/>
    <property type="match status" value="1"/>
</dbReference>
<dbReference type="SUPFAM" id="SSF55781">
    <property type="entry name" value="GAF domain-like"/>
    <property type="match status" value="1"/>
</dbReference>
<evidence type="ECO:0000313" key="2">
    <source>
        <dbReference type="EMBL" id="KAE8754633.1"/>
    </source>
</evidence>
<dbReference type="Gene3D" id="3.30.450.40">
    <property type="match status" value="1"/>
</dbReference>
<dbReference type="OrthoDB" id="9022072at2"/>
<dbReference type="InterPro" id="IPR003018">
    <property type="entry name" value="GAF"/>
</dbReference>
<dbReference type="InterPro" id="IPR029016">
    <property type="entry name" value="GAF-like_dom_sf"/>
</dbReference>